<dbReference type="PANTHER" id="PTHR46524:SF12">
    <property type="entry name" value="CW-TYPE DOMAIN-CONTAINING PROTEIN"/>
    <property type="match status" value="1"/>
</dbReference>
<comment type="caution">
    <text evidence="2">The sequence shown here is derived from an EMBL/GenBank/DDBJ whole genome shotgun (WGS) entry which is preliminary data.</text>
</comment>
<gene>
    <name evidence="2" type="ORF">Tci_864324</name>
</gene>
<organism evidence="2">
    <name type="scientific">Tanacetum cinerariifolium</name>
    <name type="common">Dalmatian daisy</name>
    <name type="synonym">Chrysanthemum cinerariifolium</name>
    <dbReference type="NCBI Taxonomy" id="118510"/>
    <lineage>
        <taxon>Eukaryota</taxon>
        <taxon>Viridiplantae</taxon>
        <taxon>Streptophyta</taxon>
        <taxon>Embryophyta</taxon>
        <taxon>Tracheophyta</taxon>
        <taxon>Spermatophyta</taxon>
        <taxon>Magnoliopsida</taxon>
        <taxon>eudicotyledons</taxon>
        <taxon>Gunneridae</taxon>
        <taxon>Pentapetalae</taxon>
        <taxon>asterids</taxon>
        <taxon>campanulids</taxon>
        <taxon>Asterales</taxon>
        <taxon>Asteraceae</taxon>
        <taxon>Asteroideae</taxon>
        <taxon>Anthemideae</taxon>
        <taxon>Anthemidinae</taxon>
        <taxon>Tanacetum</taxon>
    </lineage>
</organism>
<feature type="non-terminal residue" evidence="2">
    <location>
        <position position="1"/>
    </location>
</feature>
<protein>
    <submittedName>
        <fullName evidence="2">Cullin, conserved site-containing protein</fullName>
    </submittedName>
</protein>
<dbReference type="InterPro" id="IPR055300">
    <property type="entry name" value="CWZF3/5/7"/>
</dbReference>
<evidence type="ECO:0000259" key="1">
    <source>
        <dbReference type="Pfam" id="PF24756"/>
    </source>
</evidence>
<dbReference type="PANTHER" id="PTHR46524">
    <property type="entry name" value="CW-TYPE ZINC FINGER"/>
    <property type="match status" value="1"/>
</dbReference>
<dbReference type="EMBL" id="BKCJ011137067">
    <property type="protein sequence ID" value="GFC92354.1"/>
    <property type="molecule type" value="Genomic_DNA"/>
</dbReference>
<dbReference type="Pfam" id="PF24756">
    <property type="entry name" value="THD_CWZF3-5-7"/>
    <property type="match status" value="1"/>
</dbReference>
<proteinExistence type="predicted"/>
<dbReference type="InterPro" id="IPR056406">
    <property type="entry name" value="THD_CWZF3/5/7"/>
</dbReference>
<evidence type="ECO:0000313" key="2">
    <source>
        <dbReference type="EMBL" id="GFC92354.1"/>
    </source>
</evidence>
<sequence>NITHLGNQVVALIQANFTRLLDFTGDVNLAMEASLKTQNAYKAASTTQEKSQNEKMTVSVKRVVDFNFQDVQELVTLVKNAREAIRQ</sequence>
<name>A0A699S4I0_TANCI</name>
<reference evidence="2" key="1">
    <citation type="journal article" date="2019" name="Sci. Rep.">
        <title>Draft genome of Tanacetum cinerariifolium, the natural source of mosquito coil.</title>
        <authorList>
            <person name="Yamashiro T."/>
            <person name="Shiraishi A."/>
            <person name="Satake H."/>
            <person name="Nakayama K."/>
        </authorList>
    </citation>
    <scope>NUCLEOTIDE SEQUENCE</scope>
</reference>
<accession>A0A699S4I0</accession>
<feature type="domain" description="CWZF3/5/7 THD" evidence="1">
    <location>
        <begin position="10"/>
        <end position="86"/>
    </location>
</feature>
<dbReference type="AlphaFoldDB" id="A0A699S4I0"/>